<protein>
    <recommendedName>
        <fullName evidence="1">ATPase AAA-type core domain-containing protein</fullName>
    </recommendedName>
</protein>
<gene>
    <name evidence="2" type="ORF">EOD42_20425</name>
</gene>
<evidence type="ECO:0000259" key="1">
    <source>
        <dbReference type="Pfam" id="PF13304"/>
    </source>
</evidence>
<dbReference type="OrthoDB" id="7285487at2"/>
<dbReference type="AlphaFoldDB" id="A0A437M2G5"/>
<dbReference type="GO" id="GO:0016887">
    <property type="term" value="F:ATP hydrolysis activity"/>
    <property type="evidence" value="ECO:0007669"/>
    <property type="project" value="InterPro"/>
</dbReference>
<dbReference type="Proteomes" id="UP000282957">
    <property type="component" value="Unassembled WGS sequence"/>
</dbReference>
<sequence>MKPIAISFSRYRAFKDEVRFELKPMTVIIGRNGGGKSVLTRLPVLLGGALTSNEYNPVDLAAGGINHGNRYEDLVHLRSAQSFNIGAEGINKDGEILSFTTTMRHIVENYSLGIERFELLRSTGEKILISLTSPEDIGNPKGSYDIIFGDKKFNTESIIWHGLLPFSIPEHDDISRILQVAREQFISAFGKPSYLGPFRSETGNFGRTPRQGVRHLGPRGEGALEVLGDDALRREGLLGKAVSDWFSASLGGSATVLRTDGGVPRLLVHDASRNLDVDLQETGAGFAQVLPIVVQALAHRQKVLSSPILIVEQPELHLHPGAHGAVMDLLISRAVEAPDAPYIIETHSEQIITRLRRRVAEGILSPDLVRIYSIGHRSSAEDSEDPIRSIDLDHLGNTTSWPIGVFDEALDDIIHLRSAASKKSHQH</sequence>
<dbReference type="Pfam" id="PF13304">
    <property type="entry name" value="AAA_21"/>
    <property type="match status" value="1"/>
</dbReference>
<dbReference type="SUPFAM" id="SSF52540">
    <property type="entry name" value="P-loop containing nucleoside triphosphate hydrolases"/>
    <property type="match status" value="1"/>
</dbReference>
<dbReference type="EMBL" id="SACL01000009">
    <property type="protein sequence ID" value="RVT91694.1"/>
    <property type="molecule type" value="Genomic_DNA"/>
</dbReference>
<comment type="caution">
    <text evidence="2">The sequence shown here is derived from an EMBL/GenBank/DDBJ whole genome shotgun (WGS) entry which is preliminary data.</text>
</comment>
<dbReference type="GO" id="GO:0005524">
    <property type="term" value="F:ATP binding"/>
    <property type="evidence" value="ECO:0007669"/>
    <property type="project" value="InterPro"/>
</dbReference>
<dbReference type="InterPro" id="IPR003959">
    <property type="entry name" value="ATPase_AAA_core"/>
</dbReference>
<dbReference type="InterPro" id="IPR027417">
    <property type="entry name" value="P-loop_NTPase"/>
</dbReference>
<organism evidence="2 3">
    <name type="scientific">Rhodovarius crocodyli</name>
    <dbReference type="NCBI Taxonomy" id="1979269"/>
    <lineage>
        <taxon>Bacteria</taxon>
        <taxon>Pseudomonadati</taxon>
        <taxon>Pseudomonadota</taxon>
        <taxon>Alphaproteobacteria</taxon>
        <taxon>Acetobacterales</taxon>
        <taxon>Roseomonadaceae</taxon>
        <taxon>Rhodovarius</taxon>
    </lineage>
</organism>
<name>A0A437M2G5_9PROT</name>
<keyword evidence="3" id="KW-1185">Reference proteome</keyword>
<proteinExistence type="predicted"/>
<feature type="domain" description="ATPase AAA-type core" evidence="1">
    <location>
        <begin position="25"/>
        <end position="351"/>
    </location>
</feature>
<accession>A0A437M2G5</accession>
<evidence type="ECO:0000313" key="3">
    <source>
        <dbReference type="Proteomes" id="UP000282957"/>
    </source>
</evidence>
<dbReference type="PANTHER" id="PTHR43581">
    <property type="entry name" value="ATP/GTP PHOSPHATASE"/>
    <property type="match status" value="1"/>
</dbReference>
<evidence type="ECO:0000313" key="2">
    <source>
        <dbReference type="EMBL" id="RVT91694.1"/>
    </source>
</evidence>
<dbReference type="RefSeq" id="WP_127789441.1">
    <property type="nucleotide sequence ID" value="NZ_SACL01000009.1"/>
</dbReference>
<dbReference type="PANTHER" id="PTHR43581:SF2">
    <property type="entry name" value="EXCINUCLEASE ATPASE SUBUNIT"/>
    <property type="match status" value="1"/>
</dbReference>
<reference evidence="2 3" key="1">
    <citation type="submission" date="2019-01" db="EMBL/GenBank/DDBJ databases">
        <authorList>
            <person name="Chen W.-M."/>
        </authorList>
    </citation>
    <scope>NUCLEOTIDE SEQUENCE [LARGE SCALE GENOMIC DNA]</scope>
    <source>
        <strain evidence="2 3">CCP-6</strain>
    </source>
</reference>
<dbReference type="InterPro" id="IPR051396">
    <property type="entry name" value="Bact_Antivir_Def_Nuclease"/>
</dbReference>